<dbReference type="RefSeq" id="WP_039163124.1">
    <property type="nucleotide sequence ID" value="NZ_JPJQ01000019.1"/>
</dbReference>
<dbReference type="Proteomes" id="UP000030554">
    <property type="component" value="Unassembled WGS sequence"/>
</dbReference>
<evidence type="ECO:0000256" key="1">
    <source>
        <dbReference type="SAM" id="Phobius"/>
    </source>
</evidence>
<organism evidence="2 3">
    <name type="scientific">Gallibacterium anatis 4895</name>
    <dbReference type="NCBI Taxonomy" id="1396510"/>
    <lineage>
        <taxon>Bacteria</taxon>
        <taxon>Pseudomonadati</taxon>
        <taxon>Pseudomonadota</taxon>
        <taxon>Gammaproteobacteria</taxon>
        <taxon>Pasteurellales</taxon>
        <taxon>Pasteurellaceae</taxon>
        <taxon>Gallibacterium</taxon>
    </lineage>
</organism>
<accession>A0A0A2ZZL8</accession>
<comment type="caution">
    <text evidence="2">The sequence shown here is derived from an EMBL/GenBank/DDBJ whole genome shotgun (WGS) entry which is preliminary data.</text>
</comment>
<evidence type="ECO:0000313" key="3">
    <source>
        <dbReference type="Proteomes" id="UP000030554"/>
    </source>
</evidence>
<dbReference type="AlphaFoldDB" id="A0A0A2ZZL8"/>
<dbReference type="EMBL" id="JPJQ01000019">
    <property type="protein sequence ID" value="KGQ62486.1"/>
    <property type="molecule type" value="Genomic_DNA"/>
</dbReference>
<gene>
    <name evidence="2" type="ORF">IO48_04145</name>
</gene>
<reference evidence="2 3" key="1">
    <citation type="submission" date="2014-07" db="EMBL/GenBank/DDBJ databases">
        <title>Chaperone-usher fimbriae in a diverse selection of Gallibacterium genomes.</title>
        <authorList>
            <person name="Kudirkiene E."/>
            <person name="Bager R.J."/>
            <person name="Johnson T.J."/>
            <person name="Bojesen A.M."/>
        </authorList>
    </citation>
    <scope>NUCLEOTIDE SEQUENCE [LARGE SCALE GENOMIC DNA]</scope>
    <source>
        <strain evidence="2 3">4895</strain>
    </source>
</reference>
<protein>
    <submittedName>
        <fullName evidence="2">Uncharacterized protein</fullName>
    </submittedName>
</protein>
<evidence type="ECO:0000313" key="2">
    <source>
        <dbReference type="EMBL" id="KGQ62486.1"/>
    </source>
</evidence>
<keyword evidence="1" id="KW-0812">Transmembrane</keyword>
<keyword evidence="1" id="KW-0472">Membrane</keyword>
<keyword evidence="1" id="KW-1133">Transmembrane helix</keyword>
<name>A0A0A2ZZL8_9PAST</name>
<proteinExistence type="predicted"/>
<sequence>MKMARFAKFVDKTENAINKFQCWQASKWLKAVIVLGISVLLFGVFYYLTAFTILLALIVAFKFFPEDVKGILNFFSEILSTDGNKKDTEDGYRDGDLGFGFYVGDIRTDDD</sequence>
<feature type="transmembrane region" description="Helical" evidence="1">
    <location>
        <begin position="28"/>
        <end position="61"/>
    </location>
</feature>